<organism evidence="1 2">
    <name type="scientific">Pseudodesulfovibrio profundus</name>
    <dbReference type="NCBI Taxonomy" id="57320"/>
    <lineage>
        <taxon>Bacteria</taxon>
        <taxon>Pseudomonadati</taxon>
        <taxon>Thermodesulfobacteriota</taxon>
        <taxon>Desulfovibrionia</taxon>
        <taxon>Desulfovibrionales</taxon>
        <taxon>Desulfovibrionaceae</taxon>
    </lineage>
</organism>
<evidence type="ECO:0000313" key="1">
    <source>
        <dbReference type="EMBL" id="SOB58698.1"/>
    </source>
</evidence>
<name>A0A2C8F7G7_9BACT</name>
<reference evidence="2" key="1">
    <citation type="submission" date="2017-09" db="EMBL/GenBank/DDBJ databases">
        <authorList>
            <person name="Regsiter A."/>
            <person name="William W."/>
        </authorList>
    </citation>
    <scope>NUCLEOTIDE SEQUENCE [LARGE SCALE GENOMIC DNA]</scope>
    <source>
        <strain evidence="2">500-1</strain>
    </source>
</reference>
<dbReference type="EMBL" id="LT907975">
    <property type="protein sequence ID" value="SOB58698.1"/>
    <property type="molecule type" value="Genomic_DNA"/>
</dbReference>
<accession>A0A2C8F7G7</accession>
<evidence type="ECO:0000313" key="2">
    <source>
        <dbReference type="Proteomes" id="UP000219215"/>
    </source>
</evidence>
<gene>
    <name evidence="1" type="ORF">DPRO_1798</name>
</gene>
<keyword evidence="2" id="KW-1185">Reference proteome</keyword>
<sequence length="47" mass="5065">MSKVRFSRMNLKKGLGAYNRSPAVPVAFATLNPEGPVVFRFPSVGIG</sequence>
<dbReference type="Proteomes" id="UP000219215">
    <property type="component" value="Chromosome DPRO"/>
</dbReference>
<proteinExistence type="predicted"/>
<dbReference type="KEGG" id="pprf:DPRO_1798"/>
<dbReference type="AlphaFoldDB" id="A0A2C8F7G7"/>
<protein>
    <submittedName>
        <fullName evidence="1">Uncharacterized protein</fullName>
    </submittedName>
</protein>